<protein>
    <submittedName>
        <fullName evidence="2">Putative secreted protein</fullName>
    </submittedName>
</protein>
<keyword evidence="1" id="KW-0732">Signal</keyword>
<organism evidence="2">
    <name type="scientific">Anopheles darlingi</name>
    <name type="common">Mosquito</name>
    <dbReference type="NCBI Taxonomy" id="43151"/>
    <lineage>
        <taxon>Eukaryota</taxon>
        <taxon>Metazoa</taxon>
        <taxon>Ecdysozoa</taxon>
        <taxon>Arthropoda</taxon>
        <taxon>Hexapoda</taxon>
        <taxon>Insecta</taxon>
        <taxon>Pterygota</taxon>
        <taxon>Neoptera</taxon>
        <taxon>Endopterygota</taxon>
        <taxon>Diptera</taxon>
        <taxon>Nematocera</taxon>
        <taxon>Culicoidea</taxon>
        <taxon>Culicidae</taxon>
        <taxon>Anophelinae</taxon>
        <taxon>Anopheles</taxon>
    </lineage>
</organism>
<accession>A0A2M4DH32</accession>
<feature type="chain" id="PRO_5014831204" evidence="1">
    <location>
        <begin position="20"/>
        <end position="69"/>
    </location>
</feature>
<feature type="signal peptide" evidence="1">
    <location>
        <begin position="1"/>
        <end position="19"/>
    </location>
</feature>
<name>A0A2M4DH32_ANODA</name>
<dbReference type="EMBL" id="GGFL01012643">
    <property type="protein sequence ID" value="MBW76821.1"/>
    <property type="molecule type" value="Transcribed_RNA"/>
</dbReference>
<evidence type="ECO:0000313" key="2">
    <source>
        <dbReference type="EMBL" id="MBW76821.1"/>
    </source>
</evidence>
<dbReference type="AlphaFoldDB" id="A0A2M4DH32"/>
<reference evidence="2" key="1">
    <citation type="submission" date="2018-01" db="EMBL/GenBank/DDBJ databases">
        <title>An insight into the sialome of Amazonian anophelines.</title>
        <authorList>
            <person name="Ribeiro J.M."/>
            <person name="Scarpassa V."/>
            <person name="Calvo E."/>
        </authorList>
    </citation>
    <scope>NUCLEOTIDE SEQUENCE</scope>
</reference>
<evidence type="ECO:0000256" key="1">
    <source>
        <dbReference type="SAM" id="SignalP"/>
    </source>
</evidence>
<proteinExistence type="predicted"/>
<sequence length="69" mass="7913">MRWAGGRAIVFFNFSLSRARSLCLCRRKIESAADLEPRFPIPIPIAGTRPVPDMPFFRGPRKFVFKTIC</sequence>